<evidence type="ECO:0000256" key="1">
    <source>
        <dbReference type="SAM" id="Phobius"/>
    </source>
</evidence>
<protein>
    <submittedName>
        <fullName evidence="2">Uncharacterized protein</fullName>
    </submittedName>
</protein>
<proteinExistence type="predicted"/>
<gene>
    <name evidence="2" type="ORF">CA982_22010</name>
</gene>
<keyword evidence="3" id="KW-1185">Reference proteome</keyword>
<dbReference type="EMBL" id="NGFO01000033">
    <property type="protein sequence ID" value="OUC76436.1"/>
    <property type="molecule type" value="Genomic_DNA"/>
</dbReference>
<keyword evidence="1" id="KW-1133">Transmembrane helix</keyword>
<feature type="transmembrane region" description="Helical" evidence="1">
    <location>
        <begin position="7"/>
        <end position="31"/>
    </location>
</feature>
<dbReference type="AlphaFoldDB" id="A0A243Q502"/>
<feature type="transmembrane region" description="Helical" evidence="1">
    <location>
        <begin position="77"/>
        <end position="98"/>
    </location>
</feature>
<evidence type="ECO:0000313" key="2">
    <source>
        <dbReference type="EMBL" id="OUC76436.1"/>
    </source>
</evidence>
<evidence type="ECO:0000313" key="3">
    <source>
        <dbReference type="Proteomes" id="UP000194632"/>
    </source>
</evidence>
<sequence length="107" mass="11267">MTTRGQIIANAVLAAALLLWTVGAAAFLWWGTWTLNVDTSCDGPVGRTLDGGGWLAFVVPPVWVLPFVAVAARRRSVAWSIVAALSIALAIALVWAVATAGPTHLCW</sequence>
<dbReference type="Proteomes" id="UP000194632">
    <property type="component" value="Unassembled WGS sequence"/>
</dbReference>
<organism evidence="2 3">
    <name type="scientific">Gordonia lacunae</name>
    <dbReference type="NCBI Taxonomy" id="417102"/>
    <lineage>
        <taxon>Bacteria</taxon>
        <taxon>Bacillati</taxon>
        <taxon>Actinomycetota</taxon>
        <taxon>Actinomycetes</taxon>
        <taxon>Mycobacteriales</taxon>
        <taxon>Gordoniaceae</taxon>
        <taxon>Gordonia</taxon>
    </lineage>
</organism>
<accession>A0A243Q502</accession>
<reference evidence="2 3" key="1">
    <citation type="submission" date="2017-05" db="EMBL/GenBank/DDBJ databases">
        <title>Biotechnological potential of actinobacteria isolated from South African environments.</title>
        <authorList>
            <person name="Le Roes-Hill M."/>
            <person name="Prins A."/>
            <person name="Durrell K.A."/>
        </authorList>
    </citation>
    <scope>NUCLEOTIDE SEQUENCE [LARGE SCALE GENOMIC DNA]</scope>
    <source>
        <strain evidence="2">BS2</strain>
    </source>
</reference>
<feature type="transmembrane region" description="Helical" evidence="1">
    <location>
        <begin position="51"/>
        <end position="70"/>
    </location>
</feature>
<keyword evidence="1" id="KW-0472">Membrane</keyword>
<name>A0A243Q502_9ACTN</name>
<dbReference type="RefSeq" id="WP_086537314.1">
    <property type="nucleotide sequence ID" value="NZ_JBLKRZ010000001.1"/>
</dbReference>
<comment type="caution">
    <text evidence="2">The sequence shown here is derived from an EMBL/GenBank/DDBJ whole genome shotgun (WGS) entry which is preliminary data.</text>
</comment>
<keyword evidence="1" id="KW-0812">Transmembrane</keyword>